<evidence type="ECO:0000313" key="2">
    <source>
        <dbReference type="EMBL" id="SQA98129.1"/>
    </source>
</evidence>
<feature type="compositionally biased region" description="Basic residues" evidence="1">
    <location>
        <begin position="76"/>
        <end position="87"/>
    </location>
</feature>
<evidence type="ECO:0000256" key="1">
    <source>
        <dbReference type="SAM" id="MobiDB-lite"/>
    </source>
</evidence>
<sequence length="99" mass="10801">MSHQVAGDLQALLHPAGKRGRQVVNTGRRDFDFFQPALGGGTNVAVVARPGCHQALADVAPGRNVAAQAVHRMLVHHAHSVRSRRRRSPSDMSYSERSR</sequence>
<accession>A0A2X2V8U5</accession>
<evidence type="ECO:0000313" key="3">
    <source>
        <dbReference type="Proteomes" id="UP000251197"/>
    </source>
</evidence>
<organism evidence="2 3">
    <name type="scientific">Cedecea neteri</name>
    <dbReference type="NCBI Taxonomy" id="158822"/>
    <lineage>
        <taxon>Bacteria</taxon>
        <taxon>Pseudomonadati</taxon>
        <taxon>Pseudomonadota</taxon>
        <taxon>Gammaproteobacteria</taxon>
        <taxon>Enterobacterales</taxon>
        <taxon>Enterobacteriaceae</taxon>
        <taxon>Cedecea</taxon>
    </lineage>
</organism>
<dbReference type="AlphaFoldDB" id="A0A2X2V8U5"/>
<dbReference type="Proteomes" id="UP000251197">
    <property type="component" value="Unassembled WGS sequence"/>
</dbReference>
<protein>
    <submittedName>
        <fullName evidence="2">Uncharacterized protein</fullName>
    </submittedName>
</protein>
<reference evidence="2 3" key="1">
    <citation type="submission" date="2018-06" db="EMBL/GenBank/DDBJ databases">
        <authorList>
            <consortium name="Pathogen Informatics"/>
            <person name="Doyle S."/>
        </authorList>
    </citation>
    <scope>NUCLEOTIDE SEQUENCE [LARGE SCALE GENOMIC DNA]</scope>
    <source>
        <strain evidence="2 3">NCTC12120</strain>
    </source>
</reference>
<name>A0A2X2V8U5_9ENTR</name>
<feature type="region of interest" description="Disordered" evidence="1">
    <location>
        <begin position="76"/>
        <end position="99"/>
    </location>
</feature>
<dbReference type="EMBL" id="UAVU01000003">
    <property type="protein sequence ID" value="SQA98129.1"/>
    <property type="molecule type" value="Genomic_DNA"/>
</dbReference>
<feature type="region of interest" description="Disordered" evidence="1">
    <location>
        <begin position="1"/>
        <end position="20"/>
    </location>
</feature>
<gene>
    <name evidence="2" type="ORF">NCTC12120_01980</name>
</gene>
<proteinExistence type="predicted"/>